<dbReference type="PROSITE" id="PS50158">
    <property type="entry name" value="ZF_CCHC"/>
    <property type="match status" value="1"/>
</dbReference>
<dbReference type="Gene3D" id="4.10.60.10">
    <property type="entry name" value="Zinc finger, CCHC-type"/>
    <property type="match status" value="1"/>
</dbReference>
<keyword evidence="1" id="KW-0863">Zinc-finger</keyword>
<keyword evidence="1" id="KW-0862">Zinc</keyword>
<evidence type="ECO:0000256" key="2">
    <source>
        <dbReference type="SAM" id="MobiDB-lite"/>
    </source>
</evidence>
<dbReference type="InterPro" id="IPR036875">
    <property type="entry name" value="Znf_CCHC_sf"/>
</dbReference>
<name>A0A6L2MYA1_TANCI</name>
<keyword evidence="1" id="KW-0479">Metal-binding</keyword>
<evidence type="ECO:0000256" key="1">
    <source>
        <dbReference type="PROSITE-ProRule" id="PRU00047"/>
    </source>
</evidence>
<dbReference type="GO" id="GO:0003676">
    <property type="term" value="F:nucleic acid binding"/>
    <property type="evidence" value="ECO:0007669"/>
    <property type="project" value="InterPro"/>
</dbReference>
<proteinExistence type="predicted"/>
<dbReference type="EMBL" id="BKCJ010007628">
    <property type="protein sequence ID" value="GEU78217.1"/>
    <property type="molecule type" value="Genomic_DNA"/>
</dbReference>
<evidence type="ECO:0000259" key="3">
    <source>
        <dbReference type="PROSITE" id="PS50158"/>
    </source>
</evidence>
<comment type="caution">
    <text evidence="4">The sequence shown here is derived from an EMBL/GenBank/DDBJ whole genome shotgun (WGS) entry which is preliminary data.</text>
</comment>
<feature type="region of interest" description="Disordered" evidence="2">
    <location>
        <begin position="144"/>
        <end position="164"/>
    </location>
</feature>
<dbReference type="GO" id="GO:0008270">
    <property type="term" value="F:zinc ion binding"/>
    <property type="evidence" value="ECO:0007669"/>
    <property type="project" value="UniProtKB-KW"/>
</dbReference>
<feature type="domain" description="CCHC-type" evidence="3">
    <location>
        <begin position="163"/>
        <end position="180"/>
    </location>
</feature>
<reference evidence="4" key="1">
    <citation type="journal article" date="2019" name="Sci. Rep.">
        <title>Draft genome of Tanacetum cinerariifolium, the natural source of mosquito coil.</title>
        <authorList>
            <person name="Yamashiro T."/>
            <person name="Shiraishi A."/>
            <person name="Satake H."/>
            <person name="Nakayama K."/>
        </authorList>
    </citation>
    <scope>NUCLEOTIDE SEQUENCE</scope>
</reference>
<organism evidence="4">
    <name type="scientific">Tanacetum cinerariifolium</name>
    <name type="common">Dalmatian daisy</name>
    <name type="synonym">Chrysanthemum cinerariifolium</name>
    <dbReference type="NCBI Taxonomy" id="118510"/>
    <lineage>
        <taxon>Eukaryota</taxon>
        <taxon>Viridiplantae</taxon>
        <taxon>Streptophyta</taxon>
        <taxon>Embryophyta</taxon>
        <taxon>Tracheophyta</taxon>
        <taxon>Spermatophyta</taxon>
        <taxon>Magnoliopsida</taxon>
        <taxon>eudicotyledons</taxon>
        <taxon>Gunneridae</taxon>
        <taxon>Pentapetalae</taxon>
        <taxon>asterids</taxon>
        <taxon>campanulids</taxon>
        <taxon>Asterales</taxon>
        <taxon>Asteraceae</taxon>
        <taxon>Asteroideae</taxon>
        <taxon>Anthemideae</taxon>
        <taxon>Anthemidinae</taxon>
        <taxon>Tanacetum</taxon>
    </lineage>
</organism>
<protein>
    <submittedName>
        <fullName evidence="4">Zf-CCHC domain-containing protein/UBN2 domain-containing protein</fullName>
    </submittedName>
</protein>
<accession>A0A6L2MYA1</accession>
<dbReference type="SUPFAM" id="SSF57756">
    <property type="entry name" value="Retrovirus zinc finger-like domains"/>
    <property type="match status" value="1"/>
</dbReference>
<dbReference type="PANTHER" id="PTHR34676:SF8">
    <property type="entry name" value="TRANSMEMBRANE PROTEIN"/>
    <property type="match status" value="1"/>
</dbReference>
<dbReference type="AlphaFoldDB" id="A0A6L2MYA1"/>
<dbReference type="Pfam" id="PF14223">
    <property type="entry name" value="Retrotran_gag_2"/>
    <property type="match status" value="1"/>
</dbReference>
<gene>
    <name evidence="4" type="ORF">Tci_050195</name>
</gene>
<sequence>MSKTAKDIWQSLLITHQGNSQVKDNKIDLLVQQYEHTILEEESIDSGFARFNTIIMCLKALDEGFSSKNYVRKFLRALHLKWRAKIPKSIKEKKERVKSISLKAKKKSSDEETSTFESDDEEYAMAVRNFKKFFRRKGKFVRQPRDEKKSFRQRDEKKGKSDRKCFRCGNPNHLIGDCPKPPCNKDKRPSWEALGAIAKMTPKTKQTMKLVSWLNRQMR</sequence>
<dbReference type="PANTHER" id="PTHR34676">
    <property type="entry name" value="DUF4219 DOMAIN-CONTAINING PROTEIN-RELATED"/>
    <property type="match status" value="1"/>
</dbReference>
<dbReference type="InterPro" id="IPR001878">
    <property type="entry name" value="Znf_CCHC"/>
</dbReference>
<evidence type="ECO:0000313" key="4">
    <source>
        <dbReference type="EMBL" id="GEU78217.1"/>
    </source>
</evidence>